<dbReference type="AlphaFoldDB" id="X1BH38"/>
<gene>
    <name evidence="1" type="ORF">S01H4_31459</name>
</gene>
<accession>X1BH38</accession>
<proteinExistence type="predicted"/>
<sequence length="163" mass="19272">MTHEILHSISGEYYYKKGVSKELEEGTVEYITEGSKYFGYRGRGKKYSMGYSSYQKEVKSVAMLMEIVGRKEYLRMWKKGFKTEYKTLAKKVRAKGYSRTASVIENWYSHSADKEHIHEYVRKDVKEGKKPVTVGIFSYETDLDFKEKQILVKKHEKKLMEVY</sequence>
<reference evidence="1" key="1">
    <citation type="journal article" date="2014" name="Front. Microbiol.">
        <title>High frequency of phylogenetically diverse reductive dehalogenase-homologous genes in deep subseafloor sedimentary metagenomes.</title>
        <authorList>
            <person name="Kawai M."/>
            <person name="Futagami T."/>
            <person name="Toyoda A."/>
            <person name="Takaki Y."/>
            <person name="Nishi S."/>
            <person name="Hori S."/>
            <person name="Arai W."/>
            <person name="Tsubouchi T."/>
            <person name="Morono Y."/>
            <person name="Uchiyama I."/>
            <person name="Ito T."/>
            <person name="Fujiyama A."/>
            <person name="Inagaki F."/>
            <person name="Takami H."/>
        </authorList>
    </citation>
    <scope>NUCLEOTIDE SEQUENCE</scope>
    <source>
        <strain evidence="1">Expedition CK06-06</strain>
    </source>
</reference>
<organism evidence="1">
    <name type="scientific">marine sediment metagenome</name>
    <dbReference type="NCBI Taxonomy" id="412755"/>
    <lineage>
        <taxon>unclassified sequences</taxon>
        <taxon>metagenomes</taxon>
        <taxon>ecological metagenomes</taxon>
    </lineage>
</organism>
<name>X1BH38_9ZZZZ</name>
<evidence type="ECO:0000313" key="1">
    <source>
        <dbReference type="EMBL" id="GAG80482.1"/>
    </source>
</evidence>
<dbReference type="EMBL" id="BART01016343">
    <property type="protein sequence ID" value="GAG80482.1"/>
    <property type="molecule type" value="Genomic_DNA"/>
</dbReference>
<protein>
    <submittedName>
        <fullName evidence="1">Uncharacterized protein</fullName>
    </submittedName>
</protein>
<comment type="caution">
    <text evidence="1">The sequence shown here is derived from an EMBL/GenBank/DDBJ whole genome shotgun (WGS) entry which is preliminary data.</text>
</comment>